<sequence length="531" mass="54950">MRSRYTCSGLRGTVKGRIAGKTQIQGAKAVARGLFSGFLVGTVVSGVAVGTVSVLNGPPVSGPPDAAALEVPAGSEFDQSREDREVELPATQEAPDAGSTPRVTAPEPDDLSSLQGADMAPAGQPETAQPESGMSQPAAGEDAAGVEVDSDSPVLPSPQSMAPEAPAGEGELSISTEPAQPAPPEIEEGGAFDAPDSPEAGEASEEPMQEPAQDTPPETTEVQPPVLQVPQEDTDEEQAMPDDAPGQDEDAAGDQANDEDAPRTGIFDNMAEGVTTGRLPSVTDDPEATAPEEEGAETDSAATEEDMRPPLERFAVPFDNPDDKPLMSIVLIDDGGSGIGLEALSDFPYPVSFAVDPGWPGAAEAARKYRDAGFEVLAMADLPPGASATDTEVAIQAQMAVIPEAVAVFEVPGADLQSNREASEQLAAILLDSGHGLVMYPQGLNTAQKLIAKEGVPSTTVFRDFDAKGQDATVIRRFLDQAAFKAGQDENGVVMVGRLRPDTISALLLWGLQDRASSVALAPVSAVLRGR</sequence>
<name>A0A1M6XIJ7_9RHOB</name>
<feature type="compositionally biased region" description="Low complexity" evidence="1">
    <location>
        <begin position="215"/>
        <end position="226"/>
    </location>
</feature>
<feature type="region of interest" description="Disordered" evidence="1">
    <location>
        <begin position="63"/>
        <end position="309"/>
    </location>
</feature>
<feature type="compositionally biased region" description="Acidic residues" evidence="1">
    <location>
        <begin position="284"/>
        <end position="297"/>
    </location>
</feature>
<dbReference type="Pfam" id="PF04748">
    <property type="entry name" value="Polysacc_deac_2"/>
    <property type="match status" value="1"/>
</dbReference>
<organism evidence="2 3">
    <name type="scientific">Roseovarius pacificus</name>
    <dbReference type="NCBI Taxonomy" id="337701"/>
    <lineage>
        <taxon>Bacteria</taxon>
        <taxon>Pseudomonadati</taxon>
        <taxon>Pseudomonadota</taxon>
        <taxon>Alphaproteobacteria</taxon>
        <taxon>Rhodobacterales</taxon>
        <taxon>Roseobacteraceae</taxon>
        <taxon>Roseovarius</taxon>
    </lineage>
</organism>
<keyword evidence="3" id="KW-1185">Reference proteome</keyword>
<feature type="compositionally biased region" description="Basic and acidic residues" evidence="1">
    <location>
        <begin position="78"/>
        <end position="87"/>
    </location>
</feature>
<dbReference type="Proteomes" id="UP000183974">
    <property type="component" value="Unassembled WGS sequence"/>
</dbReference>
<accession>A0A1M6XIJ7</accession>
<reference evidence="2 3" key="1">
    <citation type="submission" date="2016-11" db="EMBL/GenBank/DDBJ databases">
        <authorList>
            <person name="Jaros S."/>
            <person name="Januszkiewicz K."/>
            <person name="Wedrychowicz H."/>
        </authorList>
    </citation>
    <scope>NUCLEOTIDE SEQUENCE [LARGE SCALE GENOMIC DNA]</scope>
    <source>
        <strain evidence="2 3">DSM 29589</strain>
    </source>
</reference>
<proteinExistence type="predicted"/>
<dbReference type="InterPro" id="IPR011330">
    <property type="entry name" value="Glyco_hydro/deAcase_b/a-brl"/>
</dbReference>
<gene>
    <name evidence="2" type="ORF">SAMN05444398_101441</name>
</gene>
<evidence type="ECO:0000313" key="2">
    <source>
        <dbReference type="EMBL" id="SHL05850.1"/>
    </source>
</evidence>
<feature type="compositionally biased region" description="Polar residues" evidence="1">
    <location>
        <begin position="126"/>
        <end position="135"/>
    </location>
</feature>
<dbReference type="Gene3D" id="3.20.20.370">
    <property type="entry name" value="Glycoside hydrolase/deacetylase"/>
    <property type="match status" value="1"/>
</dbReference>
<dbReference type="GO" id="GO:0005975">
    <property type="term" value="P:carbohydrate metabolic process"/>
    <property type="evidence" value="ECO:0007669"/>
    <property type="project" value="InterPro"/>
</dbReference>
<evidence type="ECO:0000313" key="3">
    <source>
        <dbReference type="Proteomes" id="UP000183974"/>
    </source>
</evidence>
<evidence type="ECO:0000256" key="1">
    <source>
        <dbReference type="SAM" id="MobiDB-lite"/>
    </source>
</evidence>
<dbReference type="SUPFAM" id="SSF88713">
    <property type="entry name" value="Glycoside hydrolase/deacetylase"/>
    <property type="match status" value="1"/>
</dbReference>
<dbReference type="EMBL" id="FRBR01000001">
    <property type="protein sequence ID" value="SHL05850.1"/>
    <property type="molecule type" value="Genomic_DNA"/>
</dbReference>
<protein>
    <submittedName>
        <fullName evidence="2">Uncharacterized conserved protein YibQ, putative polysaccharide deacetylase 2 family</fullName>
    </submittedName>
</protein>
<dbReference type="STRING" id="337701.SAMN05444398_101441"/>
<dbReference type="InterPro" id="IPR006837">
    <property type="entry name" value="Divergent_DAC"/>
</dbReference>
<dbReference type="AlphaFoldDB" id="A0A1M6XIJ7"/>
<dbReference type="CDD" id="cd10936">
    <property type="entry name" value="CE4_DAC2"/>
    <property type="match status" value="1"/>
</dbReference>
<feature type="compositionally biased region" description="Acidic residues" evidence="1">
    <location>
        <begin position="232"/>
        <end position="259"/>
    </location>
</feature>